<feature type="transmembrane region" description="Helical" evidence="5">
    <location>
        <begin position="123"/>
        <end position="141"/>
    </location>
</feature>
<evidence type="ECO:0000259" key="6">
    <source>
        <dbReference type="Pfam" id="PF00892"/>
    </source>
</evidence>
<feature type="transmembrane region" description="Helical" evidence="5">
    <location>
        <begin position="7"/>
        <end position="24"/>
    </location>
</feature>
<keyword evidence="3 5" id="KW-1133">Transmembrane helix</keyword>
<dbReference type="SUPFAM" id="SSF103481">
    <property type="entry name" value="Multidrug resistance efflux transporter EmrE"/>
    <property type="match status" value="2"/>
</dbReference>
<dbReference type="Pfam" id="PF00892">
    <property type="entry name" value="EamA"/>
    <property type="match status" value="2"/>
</dbReference>
<feature type="domain" description="EamA" evidence="6">
    <location>
        <begin position="154"/>
        <end position="290"/>
    </location>
</feature>
<reference evidence="7" key="1">
    <citation type="submission" date="2024-02" db="EMBL/GenBank/DDBJ databases">
        <title>Sediminibacterium planktonica sp. nov. and Sediminibacterium longus sp. nov., isolated from surface lake and river water.</title>
        <authorList>
            <person name="Watanabe K."/>
            <person name="Takemine S."/>
            <person name="Ishii Y."/>
            <person name="Ogata Y."/>
            <person name="Shindo C."/>
            <person name="Suda W."/>
        </authorList>
    </citation>
    <scope>NUCLEOTIDE SEQUENCE</scope>
    <source>
        <strain evidence="7">KACHI17</strain>
    </source>
</reference>
<evidence type="ECO:0000256" key="4">
    <source>
        <dbReference type="ARBA" id="ARBA00023136"/>
    </source>
</evidence>
<feature type="transmembrane region" description="Helical" evidence="5">
    <location>
        <begin position="273"/>
        <end position="290"/>
    </location>
</feature>
<feature type="transmembrane region" description="Helical" evidence="5">
    <location>
        <begin position="91"/>
        <end position="111"/>
    </location>
</feature>
<organism evidence="7">
    <name type="scientific">Sediminibacterium sp. KACHI17</name>
    <dbReference type="NCBI Taxonomy" id="1751071"/>
    <lineage>
        <taxon>Bacteria</taxon>
        <taxon>Pseudomonadati</taxon>
        <taxon>Bacteroidota</taxon>
        <taxon>Chitinophagia</taxon>
        <taxon>Chitinophagales</taxon>
        <taxon>Chitinophagaceae</taxon>
        <taxon>Sediminibacterium</taxon>
    </lineage>
</organism>
<dbReference type="EMBL" id="AP029612">
    <property type="protein sequence ID" value="BFG71454.1"/>
    <property type="molecule type" value="Genomic_DNA"/>
</dbReference>
<feature type="transmembrane region" description="Helical" evidence="5">
    <location>
        <begin position="67"/>
        <end position="85"/>
    </location>
</feature>
<accession>A0AAT9GL79</accession>
<dbReference type="GO" id="GO:0016020">
    <property type="term" value="C:membrane"/>
    <property type="evidence" value="ECO:0007669"/>
    <property type="project" value="UniProtKB-SubCell"/>
</dbReference>
<evidence type="ECO:0000256" key="2">
    <source>
        <dbReference type="ARBA" id="ARBA00022692"/>
    </source>
</evidence>
<feature type="transmembrane region" description="Helical" evidence="5">
    <location>
        <begin position="250"/>
        <end position="267"/>
    </location>
</feature>
<feature type="transmembrane region" description="Helical" evidence="5">
    <location>
        <begin position="36"/>
        <end position="55"/>
    </location>
</feature>
<feature type="transmembrane region" description="Helical" evidence="5">
    <location>
        <begin position="217"/>
        <end position="238"/>
    </location>
</feature>
<comment type="subcellular location">
    <subcellularLocation>
        <location evidence="1">Membrane</location>
        <topology evidence="1">Multi-pass membrane protein</topology>
    </subcellularLocation>
</comment>
<feature type="domain" description="EamA" evidence="6">
    <location>
        <begin position="6"/>
        <end position="140"/>
    </location>
</feature>
<evidence type="ECO:0000256" key="1">
    <source>
        <dbReference type="ARBA" id="ARBA00004141"/>
    </source>
</evidence>
<protein>
    <submittedName>
        <fullName evidence="7">Drug/metabolite exporter YedA</fullName>
    </submittedName>
</protein>
<dbReference type="InterPro" id="IPR000620">
    <property type="entry name" value="EamA_dom"/>
</dbReference>
<keyword evidence="4 5" id="KW-0472">Membrane</keyword>
<dbReference type="InterPro" id="IPR037185">
    <property type="entry name" value="EmrE-like"/>
</dbReference>
<evidence type="ECO:0000256" key="3">
    <source>
        <dbReference type="ARBA" id="ARBA00022989"/>
    </source>
</evidence>
<feature type="transmembrane region" description="Helical" evidence="5">
    <location>
        <begin position="186"/>
        <end position="205"/>
    </location>
</feature>
<keyword evidence="2 5" id="KW-0812">Transmembrane</keyword>
<proteinExistence type="predicted"/>
<dbReference type="AlphaFoldDB" id="A0AAT9GL79"/>
<evidence type="ECO:0000313" key="7">
    <source>
        <dbReference type="EMBL" id="BFG71454.1"/>
    </source>
</evidence>
<name>A0AAT9GL79_9BACT</name>
<gene>
    <name evidence="7" type="primary">yedA</name>
    <name evidence="7" type="ORF">KACHI17_23350</name>
</gene>
<dbReference type="RefSeq" id="WP_353549085.1">
    <property type="nucleotide sequence ID" value="NZ_AP029612.1"/>
</dbReference>
<sequence>MTIKQKAYIGLVATSILWGTSWVASKIAVQQGVPGLEVAAIRQFLGGSLFVLFFLIRGEKFPTPKQLLWLTGMGMLLFVIANGFATVALLYIPSGLAALIAALYPLSVVVIEKLFFKNTKITAITFIGMLLGITGIGFVFYDNAFHNYTEGYIWGLLLSVIAMLSWSVGTIIIARNKVKMNAYNATGWQMLMGSFVLMIMVLVSGKSVPITSVPVNTWLAISYLVLASSIVAFVAFIYTMKHLEPAIASLYAYINPLVAILLGTLITNEKLTINIFIGSLITLIGVFLVNRSLKKQREQALTDPDAM</sequence>
<dbReference type="PANTHER" id="PTHR32322">
    <property type="entry name" value="INNER MEMBRANE TRANSPORTER"/>
    <property type="match status" value="1"/>
</dbReference>
<dbReference type="PANTHER" id="PTHR32322:SF14">
    <property type="entry name" value="PROTEIN PAGO"/>
    <property type="match status" value="1"/>
</dbReference>
<feature type="transmembrane region" description="Helical" evidence="5">
    <location>
        <begin position="153"/>
        <end position="174"/>
    </location>
</feature>
<dbReference type="InterPro" id="IPR050638">
    <property type="entry name" value="AA-Vitamin_Transporters"/>
</dbReference>
<evidence type="ECO:0000256" key="5">
    <source>
        <dbReference type="SAM" id="Phobius"/>
    </source>
</evidence>